<protein>
    <submittedName>
        <fullName evidence="2">Uncharacterized protein</fullName>
    </submittedName>
</protein>
<accession>A0A402B164</accession>
<dbReference type="AlphaFoldDB" id="A0A402B164"/>
<dbReference type="RefSeq" id="WP_246039071.1">
    <property type="nucleotide sequence ID" value="NZ_BIFT01000001.1"/>
</dbReference>
<feature type="compositionally biased region" description="Low complexity" evidence="1">
    <location>
        <begin position="30"/>
        <end position="45"/>
    </location>
</feature>
<evidence type="ECO:0000256" key="1">
    <source>
        <dbReference type="SAM" id="MobiDB-lite"/>
    </source>
</evidence>
<dbReference type="Proteomes" id="UP000287171">
    <property type="component" value="Unassembled WGS sequence"/>
</dbReference>
<reference evidence="3" key="1">
    <citation type="submission" date="2018-12" db="EMBL/GenBank/DDBJ databases">
        <title>Tengunoibacter tsumagoiensis gen. nov., sp. nov., Dictyobacter kobayashii sp. nov., D. alpinus sp. nov., and D. joshuensis sp. nov. and description of Dictyobacteraceae fam. nov. within the order Ktedonobacterales isolated from Tengu-no-mugimeshi.</title>
        <authorList>
            <person name="Wang C.M."/>
            <person name="Zheng Y."/>
            <person name="Sakai Y."/>
            <person name="Toyoda A."/>
            <person name="Minakuchi Y."/>
            <person name="Abe K."/>
            <person name="Yokota A."/>
            <person name="Yabe S."/>
        </authorList>
    </citation>
    <scope>NUCLEOTIDE SEQUENCE [LARGE SCALE GENOMIC DNA]</scope>
    <source>
        <strain evidence="3">Uno16</strain>
    </source>
</reference>
<dbReference type="EMBL" id="BIFT01000001">
    <property type="protein sequence ID" value="GCE25100.1"/>
    <property type="molecule type" value="Genomic_DNA"/>
</dbReference>
<name>A0A402B164_9CHLR</name>
<sequence length="76" mass="8621">MQSNNPEQQKVTTGTTAATQPPRQPNRVKQSNSRLRLKQQQLSSQFPRAKRYRKSNAKLMAGKLQAGMPILPRISF</sequence>
<keyword evidence="3" id="KW-1185">Reference proteome</keyword>
<feature type="region of interest" description="Disordered" evidence="1">
    <location>
        <begin position="1"/>
        <end position="53"/>
    </location>
</feature>
<evidence type="ECO:0000313" key="2">
    <source>
        <dbReference type="EMBL" id="GCE25100.1"/>
    </source>
</evidence>
<proteinExistence type="predicted"/>
<gene>
    <name evidence="2" type="ORF">KDA_05840</name>
</gene>
<feature type="compositionally biased region" description="Polar residues" evidence="1">
    <location>
        <begin position="1"/>
        <end position="21"/>
    </location>
</feature>
<comment type="caution">
    <text evidence="2">The sequence shown here is derived from an EMBL/GenBank/DDBJ whole genome shotgun (WGS) entry which is preliminary data.</text>
</comment>
<evidence type="ECO:0000313" key="3">
    <source>
        <dbReference type="Proteomes" id="UP000287171"/>
    </source>
</evidence>
<organism evidence="2 3">
    <name type="scientific">Dictyobacter alpinus</name>
    <dbReference type="NCBI Taxonomy" id="2014873"/>
    <lineage>
        <taxon>Bacteria</taxon>
        <taxon>Bacillati</taxon>
        <taxon>Chloroflexota</taxon>
        <taxon>Ktedonobacteria</taxon>
        <taxon>Ktedonobacterales</taxon>
        <taxon>Dictyobacteraceae</taxon>
        <taxon>Dictyobacter</taxon>
    </lineage>
</organism>